<evidence type="ECO:0000313" key="8">
    <source>
        <dbReference type="EMBL" id="PKU24899.1"/>
    </source>
</evidence>
<feature type="chain" id="PRO_5014716725" description="Parvulin-like PPIase" evidence="6">
    <location>
        <begin position="29"/>
        <end position="305"/>
    </location>
</feature>
<dbReference type="EMBL" id="PIUM01000007">
    <property type="protein sequence ID" value="PKU24899.1"/>
    <property type="molecule type" value="Genomic_DNA"/>
</dbReference>
<sequence length="305" mass="32394">MRTIMRQFALFLAAGLLPVVLSCPAAEAASAVASTNPAEVVARVGGADLTTDDVRAYVETLAPAERAAIAADPARLGQAVRLYLAQRLVLKEALDKKFDQKAATKAQLDRVRDAALSELYLASVVKVPDGYPSDAEVQAAYDANKSAFVVPRQYRLAQIFIGAPKGDKEDKGKLDAVVARLKAKGADFAAIAGETTDTPAEAGKGGELGWVAESQLVPEIKAAVAGLAKDAVSDPIRMEDGWHIIKLQDTKPAGTAPLADIKPALVERLRQAKAQQLRQAYLGQLLQKDPPVLNELALAKITLKK</sequence>
<evidence type="ECO:0000313" key="9">
    <source>
        <dbReference type="Proteomes" id="UP000233293"/>
    </source>
</evidence>
<dbReference type="PROSITE" id="PS51257">
    <property type="entry name" value="PROKAR_LIPOPROTEIN"/>
    <property type="match status" value="1"/>
</dbReference>
<dbReference type="Gene3D" id="3.10.50.40">
    <property type="match status" value="1"/>
</dbReference>
<keyword evidence="5" id="KW-0697">Rotamase</keyword>
<organism evidence="8 9">
    <name type="scientific">Telmatospirillum siberiense</name>
    <dbReference type="NCBI Taxonomy" id="382514"/>
    <lineage>
        <taxon>Bacteria</taxon>
        <taxon>Pseudomonadati</taxon>
        <taxon>Pseudomonadota</taxon>
        <taxon>Alphaproteobacteria</taxon>
        <taxon>Rhodospirillales</taxon>
        <taxon>Rhodospirillaceae</taxon>
        <taxon>Telmatospirillum</taxon>
    </lineage>
</organism>
<dbReference type="PROSITE" id="PS50198">
    <property type="entry name" value="PPIC_PPIASE_2"/>
    <property type="match status" value="1"/>
</dbReference>
<keyword evidence="5 8" id="KW-0413">Isomerase</keyword>
<dbReference type="OrthoDB" id="9812372at2"/>
<feature type="domain" description="PpiC" evidence="7">
    <location>
        <begin position="151"/>
        <end position="249"/>
    </location>
</feature>
<evidence type="ECO:0000256" key="1">
    <source>
        <dbReference type="ARBA" id="ARBA00007656"/>
    </source>
</evidence>
<keyword evidence="6" id="KW-0732">Signal</keyword>
<dbReference type="GO" id="GO:0003755">
    <property type="term" value="F:peptidyl-prolyl cis-trans isomerase activity"/>
    <property type="evidence" value="ECO:0007669"/>
    <property type="project" value="UniProtKB-KW"/>
</dbReference>
<comment type="caution">
    <text evidence="8">The sequence shown here is derived from an EMBL/GenBank/DDBJ whole genome shotgun (WGS) entry which is preliminary data.</text>
</comment>
<protein>
    <recommendedName>
        <fullName evidence="2">Parvulin-like PPIase</fullName>
    </recommendedName>
    <alternativeName>
        <fullName evidence="3">Peptidyl-prolyl cis-trans isomerase plp</fullName>
    </alternativeName>
    <alternativeName>
        <fullName evidence="4">Rotamase plp</fullName>
    </alternativeName>
</protein>
<feature type="signal peptide" evidence="6">
    <location>
        <begin position="1"/>
        <end position="28"/>
    </location>
</feature>
<dbReference type="InterPro" id="IPR000297">
    <property type="entry name" value="PPIase_PpiC"/>
</dbReference>
<reference evidence="9" key="1">
    <citation type="submission" date="2017-12" db="EMBL/GenBank/DDBJ databases">
        <title>Draft genome sequence of Telmatospirillum siberiense 26-4b1T, an acidotolerant peatland alphaproteobacterium potentially involved in sulfur cycling.</title>
        <authorList>
            <person name="Hausmann B."/>
            <person name="Pjevac P."/>
            <person name="Schreck K."/>
            <person name="Herbold C.W."/>
            <person name="Daims H."/>
            <person name="Wagner M."/>
            <person name="Pester M."/>
            <person name="Loy A."/>
        </authorList>
    </citation>
    <scope>NUCLEOTIDE SEQUENCE [LARGE SCALE GENOMIC DNA]</scope>
    <source>
        <strain evidence="9">26-4b1</strain>
    </source>
</reference>
<evidence type="ECO:0000259" key="7">
    <source>
        <dbReference type="PROSITE" id="PS50198"/>
    </source>
</evidence>
<name>A0A2N3PWX8_9PROT</name>
<proteinExistence type="inferred from homology"/>
<accession>A0A2N3PWX8</accession>
<dbReference type="AlphaFoldDB" id="A0A2N3PWX8"/>
<dbReference type="SUPFAM" id="SSF54534">
    <property type="entry name" value="FKBP-like"/>
    <property type="match status" value="1"/>
</dbReference>
<dbReference type="PANTHER" id="PTHR47245:SF3">
    <property type="entry name" value="PEPTIDYL-PROLYL CIS-TRANS ISOMERASE, PPIC-TYPE-RELATED"/>
    <property type="match status" value="1"/>
</dbReference>
<evidence type="ECO:0000256" key="3">
    <source>
        <dbReference type="ARBA" id="ARBA00030642"/>
    </source>
</evidence>
<dbReference type="PANTHER" id="PTHR47245">
    <property type="entry name" value="PEPTIDYLPROLYL ISOMERASE"/>
    <property type="match status" value="1"/>
</dbReference>
<dbReference type="Proteomes" id="UP000233293">
    <property type="component" value="Unassembled WGS sequence"/>
</dbReference>
<evidence type="ECO:0000256" key="4">
    <source>
        <dbReference type="ARBA" id="ARBA00031484"/>
    </source>
</evidence>
<dbReference type="SUPFAM" id="SSF109998">
    <property type="entry name" value="Triger factor/SurA peptide-binding domain-like"/>
    <property type="match status" value="1"/>
</dbReference>
<evidence type="ECO:0000256" key="2">
    <source>
        <dbReference type="ARBA" id="ARBA00018370"/>
    </source>
</evidence>
<dbReference type="InterPro" id="IPR027304">
    <property type="entry name" value="Trigger_fact/SurA_dom_sf"/>
</dbReference>
<keyword evidence="9" id="KW-1185">Reference proteome</keyword>
<dbReference type="Pfam" id="PF13145">
    <property type="entry name" value="Rotamase_2"/>
    <property type="match status" value="1"/>
</dbReference>
<dbReference type="InterPro" id="IPR050245">
    <property type="entry name" value="PrsA_foldase"/>
</dbReference>
<evidence type="ECO:0000256" key="6">
    <source>
        <dbReference type="SAM" id="SignalP"/>
    </source>
</evidence>
<evidence type="ECO:0000256" key="5">
    <source>
        <dbReference type="PROSITE-ProRule" id="PRU00278"/>
    </source>
</evidence>
<dbReference type="InterPro" id="IPR046357">
    <property type="entry name" value="PPIase_dom_sf"/>
</dbReference>
<comment type="similarity">
    <text evidence="1">Belongs to the PpiC/parvulin rotamase family.</text>
</comment>
<gene>
    <name evidence="8" type="ORF">CWS72_08445</name>
</gene>